<dbReference type="AlphaFoldDB" id="A0A565BHZ0"/>
<dbReference type="EMBL" id="CABITT030000004">
    <property type="protein sequence ID" value="VVB00788.1"/>
    <property type="molecule type" value="Genomic_DNA"/>
</dbReference>
<name>A0A565BHZ0_9BRAS</name>
<evidence type="ECO:0000313" key="2">
    <source>
        <dbReference type="EMBL" id="VVB00788.1"/>
    </source>
</evidence>
<dbReference type="OrthoDB" id="1919832at2759"/>
<dbReference type="InterPro" id="IPR001810">
    <property type="entry name" value="F-box_dom"/>
</dbReference>
<dbReference type="InterPro" id="IPR053781">
    <property type="entry name" value="F-box_AtFBL13-like"/>
</dbReference>
<dbReference type="PROSITE" id="PS50181">
    <property type="entry name" value="FBOX"/>
    <property type="match status" value="1"/>
</dbReference>
<dbReference type="PANTHER" id="PTHR31293:SF22">
    <property type="entry name" value="BNAC06G06520D PROTEIN"/>
    <property type="match status" value="1"/>
</dbReference>
<sequence length="102" mass="11304">MELLIERKEKKSFSSLPIYDLLPISCSAEILRRNTTAVSMHKKGVSMGTDVISNLPDDVLGKILSFIPTKLAASTSVLSKRWRNLVPLVDTFSSARKRLGKS</sequence>
<dbReference type="Gene3D" id="1.20.1280.50">
    <property type="match status" value="1"/>
</dbReference>
<evidence type="ECO:0000313" key="3">
    <source>
        <dbReference type="Proteomes" id="UP000489600"/>
    </source>
</evidence>
<dbReference type="CDD" id="cd22160">
    <property type="entry name" value="F-box_AtFBL13-like"/>
    <property type="match status" value="1"/>
</dbReference>
<dbReference type="Proteomes" id="UP000489600">
    <property type="component" value="Unassembled WGS sequence"/>
</dbReference>
<organism evidence="2 3">
    <name type="scientific">Arabis nemorensis</name>
    <dbReference type="NCBI Taxonomy" id="586526"/>
    <lineage>
        <taxon>Eukaryota</taxon>
        <taxon>Viridiplantae</taxon>
        <taxon>Streptophyta</taxon>
        <taxon>Embryophyta</taxon>
        <taxon>Tracheophyta</taxon>
        <taxon>Spermatophyta</taxon>
        <taxon>Magnoliopsida</taxon>
        <taxon>eudicotyledons</taxon>
        <taxon>Gunneridae</taxon>
        <taxon>Pentapetalae</taxon>
        <taxon>rosids</taxon>
        <taxon>malvids</taxon>
        <taxon>Brassicales</taxon>
        <taxon>Brassicaceae</taxon>
        <taxon>Arabideae</taxon>
        <taxon>Arabis</taxon>
    </lineage>
</organism>
<dbReference type="Pfam" id="PF00646">
    <property type="entry name" value="F-box"/>
    <property type="match status" value="1"/>
</dbReference>
<proteinExistence type="predicted"/>
<feature type="domain" description="F-box" evidence="1">
    <location>
        <begin position="49"/>
        <end position="95"/>
    </location>
</feature>
<evidence type="ECO:0000259" key="1">
    <source>
        <dbReference type="PROSITE" id="PS50181"/>
    </source>
</evidence>
<dbReference type="InterPro" id="IPR055294">
    <property type="entry name" value="FBL60-like"/>
</dbReference>
<protein>
    <recommendedName>
        <fullName evidence="1">F-box domain-containing protein</fullName>
    </recommendedName>
</protein>
<dbReference type="PANTHER" id="PTHR31293">
    <property type="entry name" value="RNI-LIKE SUPERFAMILY PROTEIN"/>
    <property type="match status" value="1"/>
</dbReference>
<dbReference type="SUPFAM" id="SSF81383">
    <property type="entry name" value="F-box domain"/>
    <property type="match status" value="1"/>
</dbReference>
<reference evidence="2" key="1">
    <citation type="submission" date="2019-07" db="EMBL/GenBank/DDBJ databases">
        <authorList>
            <person name="Dittberner H."/>
        </authorList>
    </citation>
    <scope>NUCLEOTIDE SEQUENCE [LARGE SCALE GENOMIC DNA]</scope>
</reference>
<gene>
    <name evidence="2" type="ORF">ANE_LOCUS11232</name>
</gene>
<comment type="caution">
    <text evidence="2">The sequence shown here is derived from an EMBL/GenBank/DDBJ whole genome shotgun (WGS) entry which is preliminary data.</text>
</comment>
<accession>A0A565BHZ0</accession>
<keyword evidence="3" id="KW-1185">Reference proteome</keyword>
<dbReference type="InterPro" id="IPR036047">
    <property type="entry name" value="F-box-like_dom_sf"/>
</dbReference>